<dbReference type="Proteomes" id="UP000675121">
    <property type="component" value="Unassembled WGS sequence"/>
</dbReference>
<dbReference type="InterPro" id="IPR003673">
    <property type="entry name" value="CoA-Trfase_fam_III"/>
</dbReference>
<dbReference type="InterPro" id="IPR050483">
    <property type="entry name" value="CoA-transferase_III_domain"/>
</dbReference>
<name>A0A9N8N8N7_9BURK</name>
<accession>A0A9N8N8N7</accession>
<dbReference type="PANTHER" id="PTHR48207:SF3">
    <property type="entry name" value="SUCCINATE--HYDROXYMETHYLGLUTARATE COA-TRANSFERASE"/>
    <property type="match status" value="1"/>
</dbReference>
<sequence>MLNSSKKPVTLNLKTENGCELLKDMVCRADILVENFAPGARDRPGVGASEPRKINPRRVIYGSTSGYGKEGPYRDYPAMDRVMQAMRGVIDSPGYPDQPPLKSGAALCDFMAGIHLYSAIMIARYEREHTGYARVVEVSMQDVTYASLASNPGMLHARGSEAPARMKTVVDKIRKGKGHIVNECFATMCAHYLNAPDFRKVASGWEYGVVKKMSRCLSMTLYCLPG</sequence>
<organism evidence="2 3">
    <name type="scientific">Paraburkholderia domus</name>
    <dbReference type="NCBI Taxonomy" id="2793075"/>
    <lineage>
        <taxon>Bacteria</taxon>
        <taxon>Pseudomonadati</taxon>
        <taxon>Pseudomonadota</taxon>
        <taxon>Betaproteobacteria</taxon>
        <taxon>Burkholderiales</taxon>
        <taxon>Burkholderiaceae</taxon>
        <taxon>Paraburkholderia</taxon>
    </lineage>
</organism>
<dbReference type="Pfam" id="PF02515">
    <property type="entry name" value="CoA_transf_3"/>
    <property type="match status" value="1"/>
</dbReference>
<evidence type="ECO:0000313" key="3">
    <source>
        <dbReference type="Proteomes" id="UP000675121"/>
    </source>
</evidence>
<dbReference type="PANTHER" id="PTHR48207">
    <property type="entry name" value="SUCCINATE--HYDROXYMETHYLGLUTARATE COA-TRANSFERASE"/>
    <property type="match status" value="1"/>
</dbReference>
<dbReference type="EMBL" id="CAJNAS010000037">
    <property type="protein sequence ID" value="CAE6965371.1"/>
    <property type="molecule type" value="Genomic_DNA"/>
</dbReference>
<gene>
    <name evidence="2" type="primary">frc_6</name>
    <name evidence="2" type="ORF">R70211_07298</name>
</gene>
<dbReference type="InterPro" id="IPR023606">
    <property type="entry name" value="CoA-Trfase_III_dom_1_sf"/>
</dbReference>
<evidence type="ECO:0000256" key="1">
    <source>
        <dbReference type="ARBA" id="ARBA00022679"/>
    </source>
</evidence>
<reference evidence="2" key="1">
    <citation type="submission" date="2021-02" db="EMBL/GenBank/DDBJ databases">
        <authorList>
            <person name="Vanwijnsberghe S."/>
        </authorList>
    </citation>
    <scope>NUCLEOTIDE SEQUENCE</scope>
    <source>
        <strain evidence="2">R-70211</strain>
    </source>
</reference>
<dbReference type="GO" id="GO:0033608">
    <property type="term" value="F:formyl-CoA transferase activity"/>
    <property type="evidence" value="ECO:0007669"/>
    <property type="project" value="UniProtKB-EC"/>
</dbReference>
<keyword evidence="1 2" id="KW-0808">Transferase</keyword>
<comment type="caution">
    <text evidence="2">The sequence shown here is derived from an EMBL/GenBank/DDBJ whole genome shotgun (WGS) entry which is preliminary data.</text>
</comment>
<keyword evidence="3" id="KW-1185">Reference proteome</keyword>
<evidence type="ECO:0000313" key="2">
    <source>
        <dbReference type="EMBL" id="CAE6965371.1"/>
    </source>
</evidence>
<dbReference type="SUPFAM" id="SSF89796">
    <property type="entry name" value="CoA-transferase family III (CaiB/BaiF)"/>
    <property type="match status" value="1"/>
</dbReference>
<dbReference type="AlphaFoldDB" id="A0A9N8N8N7"/>
<dbReference type="EC" id="2.8.3.16" evidence="2"/>
<protein>
    <submittedName>
        <fullName evidence="2">Formyl-CoA:oxalate CoA-transferase</fullName>
        <ecNumber evidence="2">2.8.3.16</ecNumber>
    </submittedName>
</protein>
<dbReference type="Gene3D" id="3.40.50.10540">
    <property type="entry name" value="Crotonobetainyl-coa:carnitine coa-transferase, domain 1"/>
    <property type="match status" value="1"/>
</dbReference>
<proteinExistence type="predicted"/>